<reference evidence="1" key="1">
    <citation type="journal article" date="2023" name="G3 (Bethesda)">
        <title>A reference genome for the long-term kleptoplast-retaining sea slug Elysia crispata morphotype clarki.</title>
        <authorList>
            <person name="Eastman K.E."/>
            <person name="Pendleton A.L."/>
            <person name="Shaikh M.A."/>
            <person name="Suttiyut T."/>
            <person name="Ogas R."/>
            <person name="Tomko P."/>
            <person name="Gavelis G."/>
            <person name="Widhalm J.R."/>
            <person name="Wisecaver J.H."/>
        </authorList>
    </citation>
    <scope>NUCLEOTIDE SEQUENCE</scope>
    <source>
        <strain evidence="1">ECLA1</strain>
    </source>
</reference>
<proteinExistence type="predicted"/>
<sequence length="121" mass="13398">MEHFLEVLAADGCRPYPRNDTGCWLSTCHTHFRKKRLAIRPDLLQGGISQIYLRALGPYHQRDGVEDCVGGRRRRGLGGQLVNDLSLPTSCVCVGDKARAASREPARLFTACRLPPRGSPL</sequence>
<comment type="caution">
    <text evidence="1">The sequence shown here is derived from an EMBL/GenBank/DDBJ whole genome shotgun (WGS) entry which is preliminary data.</text>
</comment>
<dbReference type="Proteomes" id="UP001283361">
    <property type="component" value="Unassembled WGS sequence"/>
</dbReference>
<protein>
    <submittedName>
        <fullName evidence="1">Uncharacterized protein</fullName>
    </submittedName>
</protein>
<organism evidence="1 2">
    <name type="scientific">Elysia crispata</name>
    <name type="common">lettuce slug</name>
    <dbReference type="NCBI Taxonomy" id="231223"/>
    <lineage>
        <taxon>Eukaryota</taxon>
        <taxon>Metazoa</taxon>
        <taxon>Spiralia</taxon>
        <taxon>Lophotrochozoa</taxon>
        <taxon>Mollusca</taxon>
        <taxon>Gastropoda</taxon>
        <taxon>Heterobranchia</taxon>
        <taxon>Euthyneura</taxon>
        <taxon>Panpulmonata</taxon>
        <taxon>Sacoglossa</taxon>
        <taxon>Placobranchoidea</taxon>
        <taxon>Plakobranchidae</taxon>
        <taxon>Elysia</taxon>
    </lineage>
</organism>
<name>A0AAE1DW71_9GAST</name>
<keyword evidence="2" id="KW-1185">Reference proteome</keyword>
<evidence type="ECO:0000313" key="1">
    <source>
        <dbReference type="EMBL" id="KAK3783793.1"/>
    </source>
</evidence>
<accession>A0AAE1DW71</accession>
<gene>
    <name evidence="1" type="ORF">RRG08_063454</name>
</gene>
<evidence type="ECO:0000313" key="2">
    <source>
        <dbReference type="Proteomes" id="UP001283361"/>
    </source>
</evidence>
<dbReference type="AlphaFoldDB" id="A0AAE1DW71"/>
<dbReference type="EMBL" id="JAWDGP010002355">
    <property type="protein sequence ID" value="KAK3783793.1"/>
    <property type="molecule type" value="Genomic_DNA"/>
</dbReference>